<proteinExistence type="predicted"/>
<dbReference type="InterPro" id="IPR036179">
    <property type="entry name" value="Ig-like_dom_sf"/>
</dbReference>
<protein>
    <submittedName>
        <fullName evidence="8">Uncharacterized protein</fullName>
    </submittedName>
</protein>
<dbReference type="Pfam" id="PF07679">
    <property type="entry name" value="I-set"/>
    <property type="match status" value="1"/>
</dbReference>
<feature type="domain" description="Ig-like" evidence="6">
    <location>
        <begin position="218"/>
        <end position="306"/>
    </location>
</feature>
<dbReference type="InterPro" id="IPR051170">
    <property type="entry name" value="Neural/epithelial_adhesion"/>
</dbReference>
<evidence type="ECO:0000259" key="6">
    <source>
        <dbReference type="PROSITE" id="PS50835"/>
    </source>
</evidence>
<dbReference type="InterPro" id="IPR013098">
    <property type="entry name" value="Ig_I-set"/>
</dbReference>
<dbReference type="PANTHER" id="PTHR12231:SF253">
    <property type="entry name" value="DPR-INTERACTING PROTEIN ETA, ISOFORM B-RELATED"/>
    <property type="match status" value="1"/>
</dbReference>
<dbReference type="InterPro" id="IPR036116">
    <property type="entry name" value="FN3_sf"/>
</dbReference>
<evidence type="ECO:0000256" key="3">
    <source>
        <dbReference type="ARBA" id="ARBA00023157"/>
    </source>
</evidence>
<dbReference type="PANTHER" id="PTHR12231">
    <property type="entry name" value="CTX-RELATED TYPE I TRANSMEMBRANE PROTEIN"/>
    <property type="match status" value="1"/>
</dbReference>
<feature type="chain" id="PRO_5042863574" evidence="5">
    <location>
        <begin position="28"/>
        <end position="479"/>
    </location>
</feature>
<dbReference type="CDD" id="cd00063">
    <property type="entry name" value="FN3"/>
    <property type="match status" value="1"/>
</dbReference>
<evidence type="ECO:0000259" key="7">
    <source>
        <dbReference type="PROSITE" id="PS50853"/>
    </source>
</evidence>
<evidence type="ECO:0000256" key="5">
    <source>
        <dbReference type="SAM" id="SignalP"/>
    </source>
</evidence>
<dbReference type="InterPro" id="IPR003961">
    <property type="entry name" value="FN3_dom"/>
</dbReference>
<feature type="domain" description="Ig-like" evidence="6">
    <location>
        <begin position="130"/>
        <end position="213"/>
    </location>
</feature>
<dbReference type="SUPFAM" id="SSF49265">
    <property type="entry name" value="Fibronectin type III"/>
    <property type="match status" value="1"/>
</dbReference>
<keyword evidence="1 5" id="KW-0732">Signal</keyword>
<dbReference type="SMART" id="SM00408">
    <property type="entry name" value="IGc2"/>
    <property type="match status" value="3"/>
</dbReference>
<keyword evidence="2" id="KW-0677">Repeat</keyword>
<dbReference type="SUPFAM" id="SSF48726">
    <property type="entry name" value="Immunoglobulin"/>
    <property type="match status" value="3"/>
</dbReference>
<dbReference type="InterPro" id="IPR003599">
    <property type="entry name" value="Ig_sub"/>
</dbReference>
<feature type="signal peptide" evidence="5">
    <location>
        <begin position="1"/>
        <end position="27"/>
    </location>
</feature>
<keyword evidence="3" id="KW-1015">Disulfide bond</keyword>
<dbReference type="GO" id="GO:0030154">
    <property type="term" value="P:cell differentiation"/>
    <property type="evidence" value="ECO:0007669"/>
    <property type="project" value="UniProtKB-ARBA"/>
</dbReference>
<gene>
    <name evidence="8" type="ORF">R5R35_006581</name>
</gene>
<dbReference type="FunFam" id="2.60.40.10:FF:000032">
    <property type="entry name" value="palladin isoform X1"/>
    <property type="match status" value="1"/>
</dbReference>
<dbReference type="InterPro" id="IPR003598">
    <property type="entry name" value="Ig_sub2"/>
</dbReference>
<feature type="domain" description="Ig-like" evidence="6">
    <location>
        <begin position="30"/>
        <end position="109"/>
    </location>
</feature>
<reference evidence="8 9" key="1">
    <citation type="submission" date="2024-03" db="EMBL/GenBank/DDBJ databases">
        <title>The genome assembly and annotation of the cricket Gryllus longicercus Weissman &amp; Gray.</title>
        <authorList>
            <person name="Szrajer S."/>
            <person name="Gray D."/>
            <person name="Ylla G."/>
        </authorList>
    </citation>
    <scope>NUCLEOTIDE SEQUENCE [LARGE SCALE GENOMIC DNA]</scope>
    <source>
        <strain evidence="8">DAG 2021-001</strain>
        <tissue evidence="8">Whole body minus gut</tissue>
    </source>
</reference>
<feature type="domain" description="Fibronectin type-III" evidence="7">
    <location>
        <begin position="312"/>
        <end position="415"/>
    </location>
</feature>
<dbReference type="PROSITE" id="PS50853">
    <property type="entry name" value="FN3"/>
    <property type="match status" value="1"/>
</dbReference>
<dbReference type="PROSITE" id="PS50835">
    <property type="entry name" value="IG_LIKE"/>
    <property type="match status" value="3"/>
</dbReference>
<dbReference type="Proteomes" id="UP001378592">
    <property type="component" value="Unassembled WGS sequence"/>
</dbReference>
<dbReference type="Pfam" id="PF13927">
    <property type="entry name" value="Ig_3"/>
    <property type="match status" value="2"/>
</dbReference>
<name>A0AAN9VS01_9ORTH</name>
<dbReference type="InterPro" id="IPR013783">
    <property type="entry name" value="Ig-like_fold"/>
</dbReference>
<sequence length="479" mass="53435">MREPSSRGSVVLGVGLLCLAVTAVGRARHPQFRSVPTTVKTSENDTVHLPCYVENLGTNVVRWWWNERLVADSSNRSLELPPRMKLWPNNTLQVSDLRPEDTGDYTCQVLRPQPWGPIQQKHAIEVIYPPAVLPIPESGELEVALGDELQMACEVSGVPRPIVTWFYKGDEMLLLDHRPRLRFTVENRSQAGTYTCSASNGVGESATADIEVTVLFPPEVKTDRRWVHASPDNRVELACNVIAHPEAKVTWLKDGYNFTLDTRVFSFSHDQRHSLVFRKLVKSDFGHYTCRATNRLGSGQEIIHLSGVAYPAVFKTESQVVPEDNFTLIWEVESLSPIIEYRLLFRKYNSSQQGRWAELVIPADVGLFAPGQLHSKAYTLSGLAAATVYEATLLSRNTYGWSKPSSVLRFATEGADLEQKPLVEENILQHETNLFPGDISSSHCMPCPEVAAILNEINDASLPLLNISLLIAVLTILLV</sequence>
<dbReference type="EMBL" id="JAZDUA010000079">
    <property type="protein sequence ID" value="KAK7869108.1"/>
    <property type="molecule type" value="Genomic_DNA"/>
</dbReference>
<evidence type="ECO:0000313" key="8">
    <source>
        <dbReference type="EMBL" id="KAK7869108.1"/>
    </source>
</evidence>
<dbReference type="AlphaFoldDB" id="A0AAN9VS01"/>
<organism evidence="8 9">
    <name type="scientific">Gryllus longicercus</name>
    <dbReference type="NCBI Taxonomy" id="2509291"/>
    <lineage>
        <taxon>Eukaryota</taxon>
        <taxon>Metazoa</taxon>
        <taxon>Ecdysozoa</taxon>
        <taxon>Arthropoda</taxon>
        <taxon>Hexapoda</taxon>
        <taxon>Insecta</taxon>
        <taxon>Pterygota</taxon>
        <taxon>Neoptera</taxon>
        <taxon>Polyneoptera</taxon>
        <taxon>Orthoptera</taxon>
        <taxon>Ensifera</taxon>
        <taxon>Gryllidea</taxon>
        <taxon>Grylloidea</taxon>
        <taxon>Gryllidae</taxon>
        <taxon>Gryllinae</taxon>
        <taxon>Gryllus</taxon>
    </lineage>
</organism>
<evidence type="ECO:0000313" key="9">
    <source>
        <dbReference type="Proteomes" id="UP001378592"/>
    </source>
</evidence>
<dbReference type="InterPro" id="IPR007110">
    <property type="entry name" value="Ig-like_dom"/>
</dbReference>
<dbReference type="CDD" id="cd00096">
    <property type="entry name" value="Ig"/>
    <property type="match status" value="2"/>
</dbReference>
<dbReference type="SMART" id="SM00409">
    <property type="entry name" value="IG"/>
    <property type="match status" value="3"/>
</dbReference>
<comment type="caution">
    <text evidence="8">The sequence shown here is derived from an EMBL/GenBank/DDBJ whole genome shotgun (WGS) entry which is preliminary data.</text>
</comment>
<evidence type="ECO:0000256" key="2">
    <source>
        <dbReference type="ARBA" id="ARBA00022737"/>
    </source>
</evidence>
<evidence type="ECO:0000256" key="4">
    <source>
        <dbReference type="ARBA" id="ARBA00023319"/>
    </source>
</evidence>
<evidence type="ECO:0000256" key="1">
    <source>
        <dbReference type="ARBA" id="ARBA00022729"/>
    </source>
</evidence>
<accession>A0AAN9VS01</accession>
<keyword evidence="9" id="KW-1185">Reference proteome</keyword>
<dbReference type="GO" id="GO:0009653">
    <property type="term" value="P:anatomical structure morphogenesis"/>
    <property type="evidence" value="ECO:0007669"/>
    <property type="project" value="UniProtKB-ARBA"/>
</dbReference>
<keyword evidence="4" id="KW-0393">Immunoglobulin domain</keyword>
<dbReference type="Gene3D" id="2.60.40.10">
    <property type="entry name" value="Immunoglobulins"/>
    <property type="match status" value="4"/>
</dbReference>